<dbReference type="PROSITE" id="PS50005">
    <property type="entry name" value="TPR"/>
    <property type="match status" value="1"/>
</dbReference>
<dbReference type="PANTHER" id="PTHR12558">
    <property type="entry name" value="CELL DIVISION CYCLE 16,23,27"/>
    <property type="match status" value="1"/>
</dbReference>
<evidence type="ECO:0000313" key="4">
    <source>
        <dbReference type="Proteomes" id="UP000486602"/>
    </source>
</evidence>
<dbReference type="EMBL" id="JAAGVY010000041">
    <property type="protein sequence ID" value="NEN25132.1"/>
    <property type="molecule type" value="Genomic_DNA"/>
</dbReference>
<accession>A0A7K3WW31</accession>
<dbReference type="InterPro" id="IPR011990">
    <property type="entry name" value="TPR-like_helical_dom_sf"/>
</dbReference>
<gene>
    <name evidence="3" type="ORF">G3O08_16650</name>
</gene>
<dbReference type="SMART" id="SM00028">
    <property type="entry name" value="TPR"/>
    <property type="match status" value="4"/>
</dbReference>
<keyword evidence="4" id="KW-1185">Reference proteome</keyword>
<dbReference type="SUPFAM" id="SSF81901">
    <property type="entry name" value="HCP-like"/>
    <property type="match status" value="1"/>
</dbReference>
<feature type="signal peptide" evidence="2">
    <location>
        <begin position="1"/>
        <end position="23"/>
    </location>
</feature>
<dbReference type="PANTHER" id="PTHR12558:SF13">
    <property type="entry name" value="CELL DIVISION CYCLE PROTEIN 27 HOMOLOG"/>
    <property type="match status" value="1"/>
</dbReference>
<dbReference type="Gene3D" id="1.25.40.10">
    <property type="entry name" value="Tetratricopeptide repeat domain"/>
    <property type="match status" value="3"/>
</dbReference>
<reference evidence="3 4" key="1">
    <citation type="submission" date="2020-02" db="EMBL/GenBank/DDBJ databases">
        <title>Out from the shadows clarifying the taxonomy of the family Cryomorphaceae and related taxa by utilizing the GTDB taxonomic framework.</title>
        <authorList>
            <person name="Bowman J.P."/>
        </authorList>
    </citation>
    <scope>NUCLEOTIDE SEQUENCE [LARGE SCALE GENOMIC DNA]</scope>
    <source>
        <strain evidence="3 4">QSSC 1-22</strain>
    </source>
</reference>
<evidence type="ECO:0000256" key="1">
    <source>
        <dbReference type="PROSITE-ProRule" id="PRU00339"/>
    </source>
</evidence>
<dbReference type="RefSeq" id="WP_163286590.1">
    <property type="nucleotide sequence ID" value="NZ_JAAGVY010000041.1"/>
</dbReference>
<name>A0A7K3WW31_9FLAO</name>
<proteinExistence type="predicted"/>
<feature type="repeat" description="TPR" evidence="1">
    <location>
        <begin position="396"/>
        <end position="429"/>
    </location>
</feature>
<keyword evidence="2" id="KW-0732">Signal</keyword>
<dbReference type="Pfam" id="PF14559">
    <property type="entry name" value="TPR_19"/>
    <property type="match status" value="1"/>
</dbReference>
<evidence type="ECO:0000313" key="3">
    <source>
        <dbReference type="EMBL" id="NEN25132.1"/>
    </source>
</evidence>
<dbReference type="SUPFAM" id="SSF48452">
    <property type="entry name" value="TPR-like"/>
    <property type="match status" value="1"/>
</dbReference>
<keyword evidence="1" id="KW-0802">TPR repeat</keyword>
<comment type="caution">
    <text evidence="3">The sequence shown here is derived from an EMBL/GenBank/DDBJ whole genome shotgun (WGS) entry which is preliminary data.</text>
</comment>
<organism evidence="3 4">
    <name type="scientific">Cryomorpha ignava</name>
    <dbReference type="NCBI Taxonomy" id="101383"/>
    <lineage>
        <taxon>Bacteria</taxon>
        <taxon>Pseudomonadati</taxon>
        <taxon>Bacteroidota</taxon>
        <taxon>Flavobacteriia</taxon>
        <taxon>Flavobacteriales</taxon>
        <taxon>Cryomorphaceae</taxon>
        <taxon>Cryomorpha</taxon>
    </lineage>
</organism>
<sequence>MKYLKTFSLLFITCLILSLSLNSCNQDAKGENTVEKADAKEETFKKVPELIERRVALGSNEEMDKIFSTYDKNVKALEKNPNDMEARLTLSEVFITEARLTGNHAYNYDAALQVLDDVLASTKTNKDQRFRALMNKATVKLSLHKFDEALATGKEALALNNRNAGIYGVLVDANVELGNYKAAVEMSDKMVGIRPDLRSYSRISYLRQIHGDIDGAKEAMDMAVKAGYPGMEQTEWSRVNLGKLYEQYGDLRTAEMHYTIALRERPNYPYALAAMGNLERKKENYTEAEDYLTRSMQYINDAGFYTLLGDAYRDQGMTQKADSTYNLALRIMEFGTNKTDGATPMDGNAKAYANLNGSHGHQHGLEIAKLYMKLGKDTDKAMENIMLDYDMRPDNIDVNKELALIYYEEGNIDEAAKYLSKAMATNSKDPELYSLKGLIAIKRGDATAGKRIIRESFKTNPWQEAITTDEAKEAVS</sequence>
<dbReference type="Pfam" id="PF13181">
    <property type="entry name" value="TPR_8"/>
    <property type="match status" value="1"/>
</dbReference>
<dbReference type="AlphaFoldDB" id="A0A7K3WW31"/>
<dbReference type="Proteomes" id="UP000486602">
    <property type="component" value="Unassembled WGS sequence"/>
</dbReference>
<evidence type="ECO:0000256" key="2">
    <source>
        <dbReference type="SAM" id="SignalP"/>
    </source>
</evidence>
<feature type="chain" id="PRO_5029690784" evidence="2">
    <location>
        <begin position="24"/>
        <end position="476"/>
    </location>
</feature>
<dbReference type="InterPro" id="IPR019734">
    <property type="entry name" value="TPR_rpt"/>
</dbReference>
<protein>
    <submittedName>
        <fullName evidence="3">Tetratricopeptide repeat protein</fullName>
    </submittedName>
</protein>